<dbReference type="AlphaFoldDB" id="A0A8J8CDT9"/>
<evidence type="ECO:0000256" key="1">
    <source>
        <dbReference type="ARBA" id="ARBA00004496"/>
    </source>
</evidence>
<evidence type="ECO:0000256" key="2">
    <source>
        <dbReference type="ARBA" id="ARBA00008226"/>
    </source>
</evidence>
<dbReference type="InterPro" id="IPR015807">
    <property type="entry name" value="His-tRNA-ligase"/>
</dbReference>
<dbReference type="Proteomes" id="UP000716004">
    <property type="component" value="Unassembled WGS sequence"/>
</dbReference>
<dbReference type="HAMAP" id="MF_00127">
    <property type="entry name" value="His_tRNA_synth"/>
    <property type="match status" value="1"/>
</dbReference>
<dbReference type="PROSITE" id="PS50862">
    <property type="entry name" value="AA_TRNA_LIGASE_II"/>
    <property type="match status" value="1"/>
</dbReference>
<dbReference type="PANTHER" id="PTHR43707:SF1">
    <property type="entry name" value="HISTIDINE--TRNA LIGASE, MITOCHONDRIAL-RELATED"/>
    <property type="match status" value="1"/>
</dbReference>
<evidence type="ECO:0000256" key="5">
    <source>
        <dbReference type="ARBA" id="ARBA00047639"/>
    </source>
</evidence>
<dbReference type="Pfam" id="PF03129">
    <property type="entry name" value="HGTP_anticodon"/>
    <property type="match status" value="1"/>
</dbReference>
<reference evidence="10" key="1">
    <citation type="submission" date="2021-05" db="EMBL/GenBank/DDBJ databases">
        <title>Genomic insights into ecological role and evolution of a novel Thermoplasmata order Candidatus Sysuiplasmatales.</title>
        <authorList>
            <person name="Yuan Y."/>
        </authorList>
    </citation>
    <scope>NUCLEOTIDE SEQUENCE</scope>
    <source>
        <strain evidence="10">TUT19-bin139</strain>
        <strain evidence="9">YP2-bin.285</strain>
    </source>
</reference>
<evidence type="ECO:0000256" key="3">
    <source>
        <dbReference type="ARBA" id="ARBA00022490"/>
    </source>
</evidence>
<accession>A0A8J8CDT9</accession>
<evidence type="ECO:0000256" key="4">
    <source>
        <dbReference type="ARBA" id="ARBA00022741"/>
    </source>
</evidence>
<dbReference type="InterPro" id="IPR004154">
    <property type="entry name" value="Anticodon-bd"/>
</dbReference>
<dbReference type="GO" id="GO:0005524">
    <property type="term" value="F:ATP binding"/>
    <property type="evidence" value="ECO:0007669"/>
    <property type="project" value="UniProtKB-UniRule"/>
</dbReference>
<comment type="catalytic activity">
    <reaction evidence="5 6">
        <text>tRNA(His) + L-histidine + ATP = L-histidyl-tRNA(His) + AMP + diphosphate + H(+)</text>
        <dbReference type="Rhea" id="RHEA:17313"/>
        <dbReference type="Rhea" id="RHEA-COMP:9665"/>
        <dbReference type="Rhea" id="RHEA-COMP:9689"/>
        <dbReference type="ChEBI" id="CHEBI:15378"/>
        <dbReference type="ChEBI" id="CHEBI:30616"/>
        <dbReference type="ChEBI" id="CHEBI:33019"/>
        <dbReference type="ChEBI" id="CHEBI:57595"/>
        <dbReference type="ChEBI" id="CHEBI:78442"/>
        <dbReference type="ChEBI" id="CHEBI:78527"/>
        <dbReference type="ChEBI" id="CHEBI:456215"/>
        <dbReference type="EC" id="6.1.1.21"/>
    </reaction>
</comment>
<keyword evidence="3 6" id="KW-0963">Cytoplasm</keyword>
<feature type="binding site" evidence="7">
    <location>
        <position position="107"/>
    </location>
    <ligand>
        <name>L-histidine</name>
        <dbReference type="ChEBI" id="CHEBI:57595"/>
    </ligand>
</feature>
<sequence>MIQRLKGTRDFSPEEMSKRRRLESILREISLRYGFREIQTPVIESSELFVLKSGPGILEEMYVFKDKGGREIALRPELTAPIIRFFVNELSNYPLPLKVFCISPVFRYEEPQSGRYREFVQYDVETIGAETPEADAELLILASDICSKAGLKNIRIRIGHVGIIREKLDEAGVPAERQSEFLHLMDRKKQDEASKFLTDLGIARDVADSIVGVCQISGGAGVLDSLKGERADYMKKVISILKSSGNRFFQVDMGVVRGLDYYTGVVFEIDAPDLGAEKQICGGGSYSLSRLFGGTYVPSTGFAFGFDRLLIAMEKAGWKAEKEHIDAFVLAVSAGESGKMMEIAAMLRDNGIITEADLMGRNISKGLKYAAARNASFAVIVGSKEMAAGKVTLRNMKSGKQVETETSLLPELIKKGGK</sequence>
<dbReference type="InterPro" id="IPR004517">
    <property type="entry name" value="HisZ"/>
</dbReference>
<dbReference type="HAMAP" id="MF_00125">
    <property type="entry name" value="HisZ"/>
    <property type="match status" value="1"/>
</dbReference>
<feature type="binding site" evidence="7">
    <location>
        <position position="257"/>
    </location>
    <ligand>
        <name>L-histidine</name>
        <dbReference type="ChEBI" id="CHEBI:57595"/>
    </ligand>
</feature>
<dbReference type="Gene3D" id="3.30.930.10">
    <property type="entry name" value="Bira Bifunctional Protein, Domain 2"/>
    <property type="match status" value="1"/>
</dbReference>
<keyword evidence="4 6" id="KW-0547">Nucleotide-binding</keyword>
<evidence type="ECO:0000259" key="8">
    <source>
        <dbReference type="PROSITE" id="PS50862"/>
    </source>
</evidence>
<dbReference type="GO" id="GO:0006427">
    <property type="term" value="P:histidyl-tRNA aminoacylation"/>
    <property type="evidence" value="ECO:0007669"/>
    <property type="project" value="UniProtKB-UniRule"/>
</dbReference>
<dbReference type="InterPro" id="IPR004516">
    <property type="entry name" value="HisRS/HisZ"/>
</dbReference>
<dbReference type="SUPFAM" id="SSF52954">
    <property type="entry name" value="Class II aaRS ABD-related"/>
    <property type="match status" value="1"/>
</dbReference>
<organism evidence="10 11">
    <name type="scientific">Candidatus Sysuiplasma superficiale</name>
    <dbReference type="NCBI Taxonomy" id="2823368"/>
    <lineage>
        <taxon>Archaea</taxon>
        <taxon>Methanobacteriati</taxon>
        <taxon>Thermoplasmatota</taxon>
        <taxon>Thermoplasmata</taxon>
        <taxon>Candidatus Sysuiplasmatales</taxon>
        <taxon>Candidatus Sysuiplasmataceae</taxon>
        <taxon>Candidatus Sysuiplasma</taxon>
    </lineage>
</organism>
<dbReference type="InterPro" id="IPR045864">
    <property type="entry name" value="aa-tRNA-synth_II/BPL/LPL"/>
</dbReference>
<evidence type="ECO:0000313" key="10">
    <source>
        <dbReference type="EMBL" id="MBX8643977.1"/>
    </source>
</evidence>
<keyword evidence="6 10" id="KW-0436">Ligase</keyword>
<feature type="domain" description="Aminoacyl-transfer RNA synthetases class-II family profile" evidence="8">
    <location>
        <begin position="1"/>
        <end position="313"/>
    </location>
</feature>
<dbReference type="PANTHER" id="PTHR43707">
    <property type="entry name" value="HISTIDYL-TRNA SYNTHETASE"/>
    <property type="match status" value="1"/>
</dbReference>
<dbReference type="Proteomes" id="UP000750197">
    <property type="component" value="Unassembled WGS sequence"/>
</dbReference>
<dbReference type="EMBL" id="JAGVSJ010000006">
    <property type="protein sequence ID" value="MBX8631603.1"/>
    <property type="molecule type" value="Genomic_DNA"/>
</dbReference>
<dbReference type="Gene3D" id="3.40.50.800">
    <property type="entry name" value="Anticodon-binding domain"/>
    <property type="match status" value="1"/>
</dbReference>
<keyword evidence="6" id="KW-0648">Protein biosynthesis</keyword>
<dbReference type="EMBL" id="JAHEAC010000031">
    <property type="protein sequence ID" value="MBX8643977.1"/>
    <property type="molecule type" value="Genomic_DNA"/>
</dbReference>
<dbReference type="Pfam" id="PF13393">
    <property type="entry name" value="tRNA-synt_His"/>
    <property type="match status" value="1"/>
</dbReference>
<dbReference type="InterPro" id="IPR041715">
    <property type="entry name" value="HisRS-like_core"/>
</dbReference>
<dbReference type="GO" id="GO:0000105">
    <property type="term" value="P:L-histidine biosynthetic process"/>
    <property type="evidence" value="ECO:0007669"/>
    <property type="project" value="InterPro"/>
</dbReference>
<dbReference type="InterPro" id="IPR036621">
    <property type="entry name" value="Anticodon-bd_dom_sf"/>
</dbReference>
<comment type="caution">
    <text evidence="10">The sequence shown here is derived from an EMBL/GenBank/DDBJ whole genome shotgun (WGS) entry which is preliminary data.</text>
</comment>
<evidence type="ECO:0000256" key="7">
    <source>
        <dbReference type="PIRSR" id="PIRSR001549-1"/>
    </source>
</evidence>
<evidence type="ECO:0000256" key="6">
    <source>
        <dbReference type="HAMAP-Rule" id="MF_00127"/>
    </source>
</evidence>
<feature type="binding site" evidence="7">
    <location>
        <begin position="77"/>
        <end position="79"/>
    </location>
    <ligand>
        <name>L-histidine</name>
        <dbReference type="ChEBI" id="CHEBI:57595"/>
    </ligand>
</feature>
<evidence type="ECO:0000313" key="11">
    <source>
        <dbReference type="Proteomes" id="UP000750197"/>
    </source>
</evidence>
<keyword evidence="6" id="KW-0067">ATP-binding</keyword>
<dbReference type="SUPFAM" id="SSF55681">
    <property type="entry name" value="Class II aaRS and biotin synthetases"/>
    <property type="match status" value="1"/>
</dbReference>
<name>A0A8J8CDT9_9ARCH</name>
<comment type="similarity">
    <text evidence="2 6">Belongs to the class-II aminoacyl-tRNA synthetase family.</text>
</comment>
<dbReference type="InterPro" id="IPR006195">
    <property type="entry name" value="aa-tRNA-synth_II"/>
</dbReference>
<dbReference type="GO" id="GO:0004821">
    <property type="term" value="F:histidine-tRNA ligase activity"/>
    <property type="evidence" value="ECO:0007669"/>
    <property type="project" value="UniProtKB-UniRule"/>
</dbReference>
<comment type="subcellular location">
    <subcellularLocation>
        <location evidence="1 6">Cytoplasm</location>
    </subcellularLocation>
</comment>
<dbReference type="GO" id="GO:0005737">
    <property type="term" value="C:cytoplasm"/>
    <property type="evidence" value="ECO:0007669"/>
    <property type="project" value="UniProtKB-SubCell"/>
</dbReference>
<protein>
    <recommendedName>
        <fullName evidence="6">Histidine--tRNA ligase</fullName>
        <ecNumber evidence="6">6.1.1.21</ecNumber>
    </recommendedName>
    <alternativeName>
        <fullName evidence="6">Histidyl-tRNA synthetase</fullName>
        <shortName evidence="6">HisRS</shortName>
    </alternativeName>
</protein>
<dbReference type="NCBIfam" id="TIGR00442">
    <property type="entry name" value="hisS"/>
    <property type="match status" value="1"/>
</dbReference>
<keyword evidence="6" id="KW-0030">Aminoacyl-tRNA synthetase</keyword>
<feature type="binding site" evidence="7">
    <location>
        <position position="125"/>
    </location>
    <ligand>
        <name>L-histidine</name>
        <dbReference type="ChEBI" id="CHEBI:57595"/>
    </ligand>
</feature>
<feature type="binding site" evidence="7">
    <location>
        <begin position="261"/>
        <end position="262"/>
    </location>
    <ligand>
        <name>L-histidine</name>
        <dbReference type="ChEBI" id="CHEBI:57595"/>
    </ligand>
</feature>
<dbReference type="CDD" id="cd00773">
    <property type="entry name" value="HisRS-like_core"/>
    <property type="match status" value="1"/>
</dbReference>
<dbReference type="EC" id="6.1.1.21" evidence="6"/>
<gene>
    <name evidence="6 10" type="primary">hisS</name>
    <name evidence="9" type="ORF">J9259_03655</name>
    <name evidence="10" type="ORF">KIY12_04550</name>
</gene>
<evidence type="ECO:0000313" key="9">
    <source>
        <dbReference type="EMBL" id="MBX8631603.1"/>
    </source>
</evidence>
<dbReference type="PIRSF" id="PIRSF001549">
    <property type="entry name" value="His-tRNA_synth"/>
    <property type="match status" value="1"/>
</dbReference>
<feature type="binding site" evidence="7">
    <location>
        <position position="121"/>
    </location>
    <ligand>
        <name>L-histidine</name>
        <dbReference type="ChEBI" id="CHEBI:57595"/>
    </ligand>
</feature>
<proteinExistence type="inferred from homology"/>